<comment type="caution">
    <text evidence="1">The sequence shown here is derived from an EMBL/GenBank/DDBJ whole genome shotgun (WGS) entry which is preliminary data.</text>
</comment>
<dbReference type="Gene3D" id="1.20.1260.10">
    <property type="match status" value="1"/>
</dbReference>
<dbReference type="Proteomes" id="UP001596292">
    <property type="component" value="Unassembled WGS sequence"/>
</dbReference>
<reference evidence="2" key="1">
    <citation type="journal article" date="2019" name="Int. J. Syst. Evol. Microbiol.">
        <title>The Global Catalogue of Microorganisms (GCM) 10K type strain sequencing project: providing services to taxonomists for standard genome sequencing and annotation.</title>
        <authorList>
            <consortium name="The Broad Institute Genomics Platform"/>
            <consortium name="The Broad Institute Genome Sequencing Center for Infectious Disease"/>
            <person name="Wu L."/>
            <person name="Ma J."/>
        </authorList>
    </citation>
    <scope>NUCLEOTIDE SEQUENCE [LARGE SCALE GENOMIC DNA]</scope>
    <source>
        <strain evidence="2">CCUG 48316</strain>
    </source>
</reference>
<dbReference type="EMBL" id="JBHSWN010000001">
    <property type="protein sequence ID" value="MFC6789130.1"/>
    <property type="molecule type" value="Genomic_DNA"/>
</dbReference>
<dbReference type="InterPro" id="IPR012347">
    <property type="entry name" value="Ferritin-like"/>
</dbReference>
<gene>
    <name evidence="1" type="ORF">ACFQE0_05490</name>
</gene>
<sequence>MASTETGTIYAGALRNTRALEMQASERMERQLSGLERYPDYAVVLRRHVDTRKGPLAQLDQALDSIGKSSSTLEEAVTKTYLDLTLSGAKADG</sequence>
<dbReference type="SUPFAM" id="SSF47240">
    <property type="entry name" value="Ferritin-like"/>
    <property type="match status" value="1"/>
</dbReference>
<organism evidence="1 2">
    <name type="scientific">Methylobacterium komagatae</name>
    <dbReference type="NCBI Taxonomy" id="374425"/>
    <lineage>
        <taxon>Bacteria</taxon>
        <taxon>Pseudomonadati</taxon>
        <taxon>Pseudomonadota</taxon>
        <taxon>Alphaproteobacteria</taxon>
        <taxon>Hyphomicrobiales</taxon>
        <taxon>Methylobacteriaceae</taxon>
        <taxon>Methylobacterium</taxon>
    </lineage>
</organism>
<evidence type="ECO:0000313" key="2">
    <source>
        <dbReference type="Proteomes" id="UP001596292"/>
    </source>
</evidence>
<name>A0ABW2BGJ3_9HYPH</name>
<accession>A0ABW2BGJ3</accession>
<keyword evidence="2" id="KW-1185">Reference proteome</keyword>
<dbReference type="RefSeq" id="WP_378967840.1">
    <property type="nucleotide sequence ID" value="NZ_JBHSWN010000001.1"/>
</dbReference>
<evidence type="ECO:0000313" key="1">
    <source>
        <dbReference type="EMBL" id="MFC6789130.1"/>
    </source>
</evidence>
<proteinExistence type="predicted"/>
<protein>
    <submittedName>
        <fullName evidence="1">Uncharacterized protein</fullName>
    </submittedName>
</protein>
<dbReference type="InterPro" id="IPR009078">
    <property type="entry name" value="Ferritin-like_SF"/>
</dbReference>